<organism evidence="5 6">
    <name type="scientific">Trema orientale</name>
    <name type="common">Charcoal tree</name>
    <name type="synonym">Celtis orientalis</name>
    <dbReference type="NCBI Taxonomy" id="63057"/>
    <lineage>
        <taxon>Eukaryota</taxon>
        <taxon>Viridiplantae</taxon>
        <taxon>Streptophyta</taxon>
        <taxon>Embryophyta</taxon>
        <taxon>Tracheophyta</taxon>
        <taxon>Spermatophyta</taxon>
        <taxon>Magnoliopsida</taxon>
        <taxon>eudicotyledons</taxon>
        <taxon>Gunneridae</taxon>
        <taxon>Pentapetalae</taxon>
        <taxon>rosids</taxon>
        <taxon>fabids</taxon>
        <taxon>Rosales</taxon>
        <taxon>Cannabaceae</taxon>
        <taxon>Trema</taxon>
    </lineage>
</organism>
<dbReference type="STRING" id="63057.A0A2P5G1J5"/>
<feature type="domain" description="EF-hand" evidence="4">
    <location>
        <begin position="134"/>
        <end position="169"/>
    </location>
</feature>
<dbReference type="GO" id="GO:0005509">
    <property type="term" value="F:calcium ion binding"/>
    <property type="evidence" value="ECO:0007669"/>
    <property type="project" value="InterPro"/>
</dbReference>
<dbReference type="InParanoid" id="A0A2P5G1J5"/>
<keyword evidence="3" id="KW-0106">Calcium</keyword>
<reference evidence="6" key="1">
    <citation type="submission" date="2016-06" db="EMBL/GenBank/DDBJ databases">
        <title>Parallel loss of symbiosis genes in relatives of nitrogen-fixing non-legume Parasponia.</title>
        <authorList>
            <person name="Van Velzen R."/>
            <person name="Holmer R."/>
            <person name="Bu F."/>
            <person name="Rutten L."/>
            <person name="Van Zeijl A."/>
            <person name="Liu W."/>
            <person name="Santuari L."/>
            <person name="Cao Q."/>
            <person name="Sharma T."/>
            <person name="Shen D."/>
            <person name="Roswanjaya Y."/>
            <person name="Wardhani T."/>
            <person name="Kalhor M.S."/>
            <person name="Jansen J."/>
            <person name="Van den Hoogen J."/>
            <person name="Gungor B."/>
            <person name="Hartog M."/>
            <person name="Hontelez J."/>
            <person name="Verver J."/>
            <person name="Yang W.-C."/>
            <person name="Schijlen E."/>
            <person name="Repin R."/>
            <person name="Schilthuizen M."/>
            <person name="Schranz E."/>
            <person name="Heidstra R."/>
            <person name="Miyata K."/>
            <person name="Fedorova E."/>
            <person name="Kohlen W."/>
            <person name="Bisseling T."/>
            <person name="Smit S."/>
            <person name="Geurts R."/>
        </authorList>
    </citation>
    <scope>NUCLEOTIDE SEQUENCE [LARGE SCALE GENOMIC DNA]</scope>
    <source>
        <strain evidence="6">cv. RG33-2</strain>
    </source>
</reference>
<sequence>MGLTETCSRLIGDLVQVINGGASSRSISARHLDHNHPSKSQNEGTFNDSMSRALITVFGMQNDGKIHKEKARRVVEKLGLIRMDEEYDHMEEVNVEKYHDQSAGSFDLPGDDDGREEVAVEAALGGEEMEDCSKRSELLRQAFKIFDENGNGFIEAVELKRVLECLGLDCGWDMDEIEKMLRVVDLNLDGKVDFGEFELMMGVKSSL</sequence>
<evidence type="ECO:0000256" key="2">
    <source>
        <dbReference type="ARBA" id="ARBA00022737"/>
    </source>
</evidence>
<comment type="caution">
    <text evidence="5">The sequence shown here is derived from an EMBL/GenBank/DDBJ whole genome shotgun (WGS) entry which is preliminary data.</text>
</comment>
<dbReference type="Proteomes" id="UP000237000">
    <property type="component" value="Unassembled WGS sequence"/>
</dbReference>
<evidence type="ECO:0000313" key="6">
    <source>
        <dbReference type="Proteomes" id="UP000237000"/>
    </source>
</evidence>
<dbReference type="InterPro" id="IPR002048">
    <property type="entry name" value="EF_hand_dom"/>
</dbReference>
<dbReference type="SMART" id="SM00054">
    <property type="entry name" value="EFh"/>
    <property type="match status" value="2"/>
</dbReference>
<dbReference type="PROSITE" id="PS50222">
    <property type="entry name" value="EF_HAND_2"/>
    <property type="match status" value="2"/>
</dbReference>
<dbReference type="InterPro" id="IPR011992">
    <property type="entry name" value="EF-hand-dom_pair"/>
</dbReference>
<protein>
    <submittedName>
        <fullName evidence="5">Parvalbumin</fullName>
    </submittedName>
</protein>
<accession>A0A2P5G1J5</accession>
<feature type="domain" description="EF-hand" evidence="4">
    <location>
        <begin position="172"/>
        <end position="207"/>
    </location>
</feature>
<dbReference type="FunFam" id="1.10.238.10:FF:000001">
    <property type="entry name" value="Calmodulin 1"/>
    <property type="match status" value="1"/>
</dbReference>
<dbReference type="CDD" id="cd00051">
    <property type="entry name" value="EFh"/>
    <property type="match status" value="1"/>
</dbReference>
<dbReference type="PROSITE" id="PS00018">
    <property type="entry name" value="EF_HAND_1"/>
    <property type="match status" value="1"/>
</dbReference>
<dbReference type="Pfam" id="PF13499">
    <property type="entry name" value="EF-hand_7"/>
    <property type="match status" value="1"/>
</dbReference>
<keyword evidence="1" id="KW-0479">Metal-binding</keyword>
<dbReference type="InterPro" id="IPR039647">
    <property type="entry name" value="EF_hand_pair_protein_CML-like"/>
</dbReference>
<dbReference type="PANTHER" id="PTHR10891">
    <property type="entry name" value="EF-HAND CALCIUM-BINDING DOMAIN CONTAINING PROTEIN"/>
    <property type="match status" value="1"/>
</dbReference>
<name>A0A2P5G1J5_TREOI</name>
<evidence type="ECO:0000259" key="4">
    <source>
        <dbReference type="PROSITE" id="PS50222"/>
    </source>
</evidence>
<dbReference type="SUPFAM" id="SSF47473">
    <property type="entry name" value="EF-hand"/>
    <property type="match status" value="1"/>
</dbReference>
<evidence type="ECO:0000313" key="5">
    <source>
        <dbReference type="EMBL" id="POO03891.1"/>
    </source>
</evidence>
<dbReference type="EMBL" id="JXTC01000001">
    <property type="protein sequence ID" value="POO03891.1"/>
    <property type="molecule type" value="Genomic_DNA"/>
</dbReference>
<dbReference type="OrthoDB" id="26525at2759"/>
<evidence type="ECO:0000256" key="1">
    <source>
        <dbReference type="ARBA" id="ARBA00022723"/>
    </source>
</evidence>
<keyword evidence="2" id="KW-0677">Repeat</keyword>
<dbReference type="InterPro" id="IPR018247">
    <property type="entry name" value="EF_Hand_1_Ca_BS"/>
</dbReference>
<dbReference type="Gene3D" id="1.10.238.10">
    <property type="entry name" value="EF-hand"/>
    <property type="match status" value="1"/>
</dbReference>
<proteinExistence type="predicted"/>
<evidence type="ECO:0000256" key="3">
    <source>
        <dbReference type="ARBA" id="ARBA00022837"/>
    </source>
</evidence>
<keyword evidence="6" id="KW-1185">Reference proteome</keyword>
<dbReference type="AlphaFoldDB" id="A0A2P5G1J5"/>
<gene>
    <name evidence="5" type="ORF">TorRG33x02_001950</name>
</gene>